<organism evidence="5 6">
    <name type="scientific">Phaeomoniella chlamydospora</name>
    <name type="common">Phaeoacremonium chlamydosporum</name>
    <dbReference type="NCBI Taxonomy" id="158046"/>
    <lineage>
        <taxon>Eukaryota</taxon>
        <taxon>Fungi</taxon>
        <taxon>Dikarya</taxon>
        <taxon>Ascomycota</taxon>
        <taxon>Pezizomycotina</taxon>
        <taxon>Eurotiomycetes</taxon>
        <taxon>Chaetothyriomycetidae</taxon>
        <taxon>Phaeomoniellales</taxon>
        <taxon>Phaeomoniellaceae</taxon>
        <taxon>Phaeomoniella</taxon>
    </lineage>
</organism>
<dbReference type="Proteomes" id="UP000053317">
    <property type="component" value="Unassembled WGS sequence"/>
</dbReference>
<evidence type="ECO:0000256" key="1">
    <source>
        <dbReference type="ARBA" id="ARBA00022737"/>
    </source>
</evidence>
<dbReference type="OrthoDB" id="5587616at2759"/>
<dbReference type="InterPro" id="IPR051730">
    <property type="entry name" value="NASP-like"/>
</dbReference>
<dbReference type="InterPro" id="IPR011990">
    <property type="entry name" value="TPR-like_helical_dom_sf"/>
</dbReference>
<evidence type="ECO:0000259" key="4">
    <source>
        <dbReference type="Pfam" id="PF10516"/>
    </source>
</evidence>
<feature type="domain" description="Tetratricopeptide SHNi-TPR" evidence="4">
    <location>
        <begin position="242"/>
        <end position="279"/>
    </location>
</feature>
<dbReference type="EMBL" id="LCWF01000071">
    <property type="protein sequence ID" value="KKY23014.1"/>
    <property type="molecule type" value="Genomic_DNA"/>
</dbReference>
<evidence type="ECO:0000313" key="6">
    <source>
        <dbReference type="Proteomes" id="UP000053317"/>
    </source>
</evidence>
<dbReference type="GO" id="GO:0034080">
    <property type="term" value="P:CENP-A containing chromatin assembly"/>
    <property type="evidence" value="ECO:0007669"/>
    <property type="project" value="TreeGrafter"/>
</dbReference>
<reference evidence="5 6" key="1">
    <citation type="submission" date="2015-05" db="EMBL/GenBank/DDBJ databases">
        <title>Distinctive expansion of gene families associated with plant cell wall degradation and secondary metabolism in the genomes of grapevine trunk pathogens.</title>
        <authorList>
            <person name="Lawrence D.P."/>
            <person name="Travadon R."/>
            <person name="Rolshausen P.E."/>
            <person name="Baumgartner K."/>
        </authorList>
    </citation>
    <scope>NUCLEOTIDE SEQUENCE [LARGE SCALE GENOMIC DNA]</scope>
    <source>
        <strain evidence="5">UCRPC4</strain>
    </source>
</reference>
<feature type="compositionally biased region" description="Polar residues" evidence="3">
    <location>
        <begin position="112"/>
        <end position="122"/>
    </location>
</feature>
<keyword evidence="6" id="KW-1185">Reference proteome</keyword>
<dbReference type="AlphaFoldDB" id="A0A0G2EKY9"/>
<dbReference type="PANTHER" id="PTHR15081">
    <property type="entry name" value="NUCLEAR AUTOANTIGENIC SPERM PROTEIN NASP -RELATED"/>
    <property type="match status" value="1"/>
</dbReference>
<sequence>MASETLDEVPELVEAGSDEASQRAQLDDLIAQATSKYAVKDYNPAAELYSQATELQAELNGEMAIENADLLYSYGKCLYFVAVSKSDVLGTKAAGDKVGNFEEGRRSKPKSKTTSARPSGSDQEQKVAEEIVATIATEKEPGAKVDFTSSEKQDNKPFFQFTGDENWDDSDEEEETDPDAGDEEEEDDFSNAFEILDLARVLLEKKLHHLQETATATGDKGKCKADDTIDFPEVRQAKERLADTHDLQAEISLEGERFPNAVTDLRSALALKEELYPQESSQIAECHYKLSLALEFASVTQERDESGEAIEGKPAVVDEEMRKEAVIEMERAIESCELRIKKEQAEIDSRASGTSTSESRGKAVTQKDIDEVKELVTDMRQRLVDLKAPPVSINDPNSTGTLDGATPLSGILGQILGESPDEQKKRLEEASKNATDLSGLVKRKKPKQPSAEPAEKANGVAEAANGTNGKRKLDESETTDDLTNGKKSKVEDVPESS</sequence>
<feature type="compositionally biased region" description="Acidic residues" evidence="3">
    <location>
        <begin position="165"/>
        <end position="188"/>
    </location>
</feature>
<dbReference type="GO" id="GO:0042393">
    <property type="term" value="F:histone binding"/>
    <property type="evidence" value="ECO:0007669"/>
    <property type="project" value="TreeGrafter"/>
</dbReference>
<keyword evidence="1" id="KW-0677">Repeat</keyword>
<evidence type="ECO:0000256" key="3">
    <source>
        <dbReference type="SAM" id="MobiDB-lite"/>
    </source>
</evidence>
<dbReference type="Pfam" id="PF10516">
    <property type="entry name" value="SHNi-TPR"/>
    <property type="match status" value="1"/>
</dbReference>
<comment type="caution">
    <text evidence="5">The sequence shown here is derived from an EMBL/GenBank/DDBJ whole genome shotgun (WGS) entry which is preliminary data.</text>
</comment>
<feature type="compositionally biased region" description="Basic and acidic residues" evidence="3">
    <location>
        <begin position="359"/>
        <end position="369"/>
    </location>
</feature>
<dbReference type="GO" id="GO:0006335">
    <property type="term" value="P:DNA replication-dependent chromatin assembly"/>
    <property type="evidence" value="ECO:0007669"/>
    <property type="project" value="TreeGrafter"/>
</dbReference>
<name>A0A0G2EKY9_PHACM</name>
<feature type="compositionally biased region" description="Basic and acidic residues" evidence="3">
    <location>
        <begin position="138"/>
        <end position="155"/>
    </location>
</feature>
<feature type="region of interest" description="Disordered" evidence="3">
    <location>
        <begin position="138"/>
        <end position="188"/>
    </location>
</feature>
<proteinExistence type="predicted"/>
<feature type="compositionally biased region" description="Basic and acidic residues" evidence="3">
    <location>
        <begin position="421"/>
        <end position="431"/>
    </location>
</feature>
<feature type="compositionally biased region" description="Basic and acidic residues" evidence="3">
    <location>
        <begin position="488"/>
        <end position="497"/>
    </location>
</feature>
<dbReference type="GO" id="GO:0005654">
    <property type="term" value="C:nucleoplasm"/>
    <property type="evidence" value="ECO:0007669"/>
    <property type="project" value="TreeGrafter"/>
</dbReference>
<reference evidence="5 6" key="2">
    <citation type="submission" date="2015-05" db="EMBL/GenBank/DDBJ databases">
        <authorList>
            <person name="Morales-Cruz A."/>
            <person name="Amrine K.C."/>
            <person name="Cantu D."/>
        </authorList>
    </citation>
    <scope>NUCLEOTIDE SEQUENCE [LARGE SCALE GENOMIC DNA]</scope>
    <source>
        <strain evidence="5">UCRPC4</strain>
    </source>
</reference>
<feature type="region of interest" description="Disordered" evidence="3">
    <location>
        <begin position="387"/>
        <end position="497"/>
    </location>
</feature>
<dbReference type="Gene3D" id="1.25.40.10">
    <property type="entry name" value="Tetratricopeptide repeat domain"/>
    <property type="match status" value="1"/>
</dbReference>
<gene>
    <name evidence="5" type="ORF">UCRPC4_g03019</name>
</gene>
<protein>
    <submittedName>
        <fullName evidence="5">Putative tetratricopeptide repeat domain protein</fullName>
    </submittedName>
</protein>
<feature type="compositionally biased region" description="Acidic residues" evidence="3">
    <location>
        <begin position="1"/>
        <end position="11"/>
    </location>
</feature>
<dbReference type="PANTHER" id="PTHR15081:SF1">
    <property type="entry name" value="NUCLEAR AUTOANTIGENIC SPERM PROTEIN"/>
    <property type="match status" value="1"/>
</dbReference>
<feature type="region of interest" description="Disordered" evidence="3">
    <location>
        <begin position="344"/>
        <end position="369"/>
    </location>
</feature>
<feature type="region of interest" description="Disordered" evidence="3">
    <location>
        <begin position="1"/>
        <end position="20"/>
    </location>
</feature>
<evidence type="ECO:0000313" key="5">
    <source>
        <dbReference type="EMBL" id="KKY23014.1"/>
    </source>
</evidence>
<accession>A0A0G2EKY9</accession>
<evidence type="ECO:0000256" key="2">
    <source>
        <dbReference type="ARBA" id="ARBA00022803"/>
    </source>
</evidence>
<feature type="region of interest" description="Disordered" evidence="3">
    <location>
        <begin position="99"/>
        <end position="126"/>
    </location>
</feature>
<keyword evidence="2" id="KW-0802">TPR repeat</keyword>
<dbReference type="InterPro" id="IPR019544">
    <property type="entry name" value="Tetratricopeptide_SHNi-TPR_dom"/>
</dbReference>